<dbReference type="EMBL" id="VXBP01000716">
    <property type="protein sequence ID" value="NXN91874.1"/>
    <property type="molecule type" value="Genomic_DNA"/>
</dbReference>
<evidence type="ECO:0000313" key="14">
    <source>
        <dbReference type="Proteomes" id="UP000565785"/>
    </source>
</evidence>
<evidence type="ECO:0000256" key="8">
    <source>
        <dbReference type="PROSITE-ProRule" id="PRU00152"/>
    </source>
</evidence>
<evidence type="ECO:0000256" key="2">
    <source>
        <dbReference type="ARBA" id="ARBA00007200"/>
    </source>
</evidence>
<comment type="similarity">
    <text evidence="2">Belongs to the polycystin family.</text>
</comment>
<reference evidence="13 14" key="1">
    <citation type="submission" date="2019-09" db="EMBL/GenBank/DDBJ databases">
        <title>Bird 10,000 Genomes (B10K) Project - Family phase.</title>
        <authorList>
            <person name="Zhang G."/>
        </authorList>
    </citation>
    <scope>NUCLEOTIDE SEQUENCE [LARGE SCALE GENOMIC DNA]</scope>
    <source>
        <strain evidence="13">B10K-DU-002-35</strain>
        <tissue evidence="13">Muscle</tissue>
    </source>
</reference>
<dbReference type="PANTHER" id="PTHR46730:SF1">
    <property type="entry name" value="PLAT DOMAIN-CONTAINING PROTEIN"/>
    <property type="match status" value="1"/>
</dbReference>
<dbReference type="InterPro" id="IPR014010">
    <property type="entry name" value="REJ_dom"/>
</dbReference>
<dbReference type="GO" id="GO:0005886">
    <property type="term" value="C:plasma membrane"/>
    <property type="evidence" value="ECO:0007669"/>
    <property type="project" value="TreeGrafter"/>
</dbReference>
<dbReference type="PROSITE" id="PS51111">
    <property type="entry name" value="REJ"/>
    <property type="match status" value="1"/>
</dbReference>
<dbReference type="Pfam" id="PF02010">
    <property type="entry name" value="REJ"/>
    <property type="match status" value="1"/>
</dbReference>
<feature type="transmembrane region" description="Helical" evidence="10">
    <location>
        <begin position="1217"/>
        <end position="1235"/>
    </location>
</feature>
<dbReference type="FunFam" id="2.60.60.20:FF:000016">
    <property type="entry name" value="Polycystin family receptor for egg jelly"/>
    <property type="match status" value="1"/>
</dbReference>
<dbReference type="InterPro" id="IPR036392">
    <property type="entry name" value="PLAT/LH2_dom_sf"/>
</dbReference>
<evidence type="ECO:0000259" key="12">
    <source>
        <dbReference type="PROSITE" id="PS51111"/>
    </source>
</evidence>
<evidence type="ECO:0000256" key="6">
    <source>
        <dbReference type="ARBA" id="ARBA00023136"/>
    </source>
</evidence>
<evidence type="ECO:0000259" key="11">
    <source>
        <dbReference type="PROSITE" id="PS50095"/>
    </source>
</evidence>
<keyword evidence="7" id="KW-0325">Glycoprotein</keyword>
<dbReference type="OrthoDB" id="2121937at2759"/>
<keyword evidence="3 10" id="KW-0812">Transmembrane</keyword>
<dbReference type="InterPro" id="IPR002859">
    <property type="entry name" value="PKD/REJ-like"/>
</dbReference>
<dbReference type="Pfam" id="PF01477">
    <property type="entry name" value="PLAT"/>
    <property type="match status" value="1"/>
</dbReference>
<evidence type="ECO:0000256" key="5">
    <source>
        <dbReference type="ARBA" id="ARBA00022989"/>
    </source>
</evidence>
<accession>A0A7L1MWD4</accession>
<keyword evidence="4" id="KW-0677">Repeat</keyword>
<dbReference type="Proteomes" id="UP000565785">
    <property type="component" value="Unassembled WGS sequence"/>
</dbReference>
<feature type="transmembrane region" description="Helical" evidence="10">
    <location>
        <begin position="1255"/>
        <end position="1274"/>
    </location>
</feature>
<sequence>KYGGFEAKVSCTGSALTPSLSRVGVNNYAAETIEAPMSCQAEACYIAFVWIQRPPRTNILHYQRGTSFTLFVRLQVQCSIGVSIKPLWLIYRVPDMTTEPDWRNPLDTSSMFGVDMIILNVPSFTLDYGLYLFYFTVEVNPVRTTTILRGADRVYVQIEGASLVASIAGGTFRTVGFSDTWTLDGSASYDPNSQEGLKNITFTWYCTKKASDYNSMVVSPGKKCHPSQPDLRWLTSSGPVQTIAPETLPGNATYYFRLVIQKNQQSSHVDQTVEVQTGSPLRVDVVCIENCGKYLIPTERFILSAKCANCRTHGQPVFYWSLFGENSAEISFDWASRTRTGRFSSYLSIHALTFTKSVHQSYVLQLKATTPNGRSSVYKYLFMLNSPPRAGRCTINPRSGIAFQTKFVVQCSDFSDSDLPLTYKVILASGLSRTTQITSVEENTFGTILYFGYQPKTPPSILPVGVPSQNYIQTLYVQVHDSHGAFTQVNVSARVENPVSRQSAGDAFNELVSGLSAPMTSYLQMGDYFSAGYLAYLSASVLNYLKATPGLQLQNAGFRETLIKITSNISVENTMEINQVVASLCQATEEADEVNVLSQDLALEKLTEVTRALKALRNERHWSEEAEIQASGILGCLSNILKAALLRPSNVNINGVKQVFSIMENLTDVVFQGKVPGETETLMGTKQWNITLNKDETWNITDAFSTRNDCRNCFYPSVKRQNDSGQPQDTVISTALFEFHDNPFPWLGYASEIKTNVLGFKMAETKANGELQGIVPEEAEVIIARKDTESSSFLLAMGPDKTESYTTGGFNFEVSRNAKRVYIQIRTELKATFKVLVFKGTNITDAHPIASFVASHNLPTVPSSGETAGSDCNDKSPYVICLPESLLAAISQENSTSHYNISIVLQTPYVTRYQKRGLVSVQIFSDECLFLDGIRSSWRADTCKLGSLTDWQRVHCICNMEQSDPKLLGDTASRVSMLGIRFLAAKVIVAPNKIDLGKNLIADIRKNPVTLLTVIFIFLIYFLLSLWAVRKDRADRDSEKQIIVLPDNDPSDKGSFLVTLYTGSRCGAGTTADVFIQLIGQKDMSDVRCLRHPRFTCFRQGSVDCFLLTTKEDLGDICAFRVWHNNTGPFPSWFLSRAEVENVSIRRRWFFMCRKWLSLDKDDCLLERTFYVTNPKTPLARTDYFLINFTNNLTEGHLWLSIFAHILTNSFSRLQRLSSCLAILLLNLLVNIMFFNADKNEATSKHLRYARSVTVGIECALLTVPLEMLIIALFKYSQKEPSPPRVAQTDPTASKHLPSKSLKNMKQRLQKWRLPKASAPSRDISLKNLTSERDANVIASEEQRTTMASSPAFQRRPPSNPDGSTNYIEGRNFKKQKKPRRFNIMTCPWCIYVSWALVIAVSGISAFFIVLYGLSYGYQTSVEWLVASGVSFLENVFCISVLKISFFAAVNTIRPKHYRDIIWVTQKKDSEIKLAKERMSADAKRETHLKLAKLRGTKQYKAPDAAEIAVMMKRAKIRAAAFAFLKGFISHLVFLTLLLNFIYSSENANSFHYNQFMLNQFSPRLSSVDKLEHIYL</sequence>
<dbReference type="PANTHER" id="PTHR46730">
    <property type="entry name" value="POLYCYSTIN-1"/>
    <property type="match status" value="1"/>
</dbReference>
<organism evidence="13 14">
    <name type="scientific">Rhinopomastus cyanomelas</name>
    <name type="common">Common scimitarbill</name>
    <dbReference type="NCBI Taxonomy" id="113115"/>
    <lineage>
        <taxon>Eukaryota</taxon>
        <taxon>Metazoa</taxon>
        <taxon>Chordata</taxon>
        <taxon>Craniata</taxon>
        <taxon>Vertebrata</taxon>
        <taxon>Euteleostomi</taxon>
        <taxon>Archelosauria</taxon>
        <taxon>Archosauria</taxon>
        <taxon>Dinosauria</taxon>
        <taxon>Saurischia</taxon>
        <taxon>Theropoda</taxon>
        <taxon>Coelurosauria</taxon>
        <taxon>Aves</taxon>
        <taxon>Neognathae</taxon>
        <taxon>Neoaves</taxon>
        <taxon>Telluraves</taxon>
        <taxon>Coraciimorphae</taxon>
        <taxon>Bucerotiformes</taxon>
        <taxon>Rhinopomastidae</taxon>
        <taxon>Rhinopomastus</taxon>
    </lineage>
</organism>
<evidence type="ECO:0000256" key="7">
    <source>
        <dbReference type="ARBA" id="ARBA00023180"/>
    </source>
</evidence>
<keyword evidence="5 10" id="KW-1133">Transmembrane helix</keyword>
<evidence type="ECO:0000256" key="1">
    <source>
        <dbReference type="ARBA" id="ARBA00004141"/>
    </source>
</evidence>
<feature type="domain" description="PLAT" evidence="11">
    <location>
        <begin position="1054"/>
        <end position="1171"/>
    </location>
</feature>
<dbReference type="SUPFAM" id="SSF49723">
    <property type="entry name" value="Lipase/lipooxygenase domain (PLAT/LH2 domain)"/>
    <property type="match status" value="1"/>
</dbReference>
<protein>
    <submittedName>
        <fullName evidence="13">PKDRE protein</fullName>
    </submittedName>
</protein>
<keyword evidence="6 10" id="KW-0472">Membrane</keyword>
<proteinExistence type="inferred from homology"/>
<gene>
    <name evidence="13" type="primary">Pkdrej</name>
    <name evidence="13" type="ORF">RHICYA_R10415</name>
</gene>
<dbReference type="Gene3D" id="2.60.60.20">
    <property type="entry name" value="PLAT/LH2 domain"/>
    <property type="match status" value="1"/>
</dbReference>
<dbReference type="GO" id="GO:0006816">
    <property type="term" value="P:calcium ion transport"/>
    <property type="evidence" value="ECO:0007669"/>
    <property type="project" value="TreeGrafter"/>
</dbReference>
<evidence type="ECO:0000256" key="9">
    <source>
        <dbReference type="SAM" id="MobiDB-lite"/>
    </source>
</evidence>
<dbReference type="InterPro" id="IPR013783">
    <property type="entry name" value="Ig-like_fold"/>
</dbReference>
<dbReference type="Gene3D" id="2.60.40.10">
    <property type="entry name" value="Immunoglobulins"/>
    <property type="match status" value="1"/>
</dbReference>
<dbReference type="PROSITE" id="PS50095">
    <property type="entry name" value="PLAT"/>
    <property type="match status" value="1"/>
</dbReference>
<feature type="non-terminal residue" evidence="13">
    <location>
        <position position="1576"/>
    </location>
</feature>
<feature type="transmembrane region" description="Helical" evidence="10">
    <location>
        <begin position="1009"/>
        <end position="1029"/>
    </location>
</feature>
<comment type="caution">
    <text evidence="13">The sequence shown here is derived from an EMBL/GenBank/DDBJ whole genome shotgun (WGS) entry which is preliminary data.</text>
</comment>
<name>A0A7L1MWD4_RHICY</name>
<feature type="region of interest" description="Disordered" evidence="9">
    <location>
        <begin position="1340"/>
        <end position="1365"/>
    </location>
</feature>
<dbReference type="InterPro" id="IPR001024">
    <property type="entry name" value="PLAT/LH2_dom"/>
</dbReference>
<evidence type="ECO:0000256" key="10">
    <source>
        <dbReference type="SAM" id="Phobius"/>
    </source>
</evidence>
<evidence type="ECO:0000256" key="4">
    <source>
        <dbReference type="ARBA" id="ARBA00022737"/>
    </source>
</evidence>
<comment type="subcellular location">
    <subcellularLocation>
        <location evidence="1">Membrane</location>
        <topology evidence="1">Multi-pass membrane protein</topology>
    </subcellularLocation>
</comment>
<evidence type="ECO:0000256" key="3">
    <source>
        <dbReference type="ARBA" id="ARBA00022692"/>
    </source>
</evidence>
<dbReference type="CDD" id="cd01752">
    <property type="entry name" value="PLAT_polycystin"/>
    <property type="match status" value="1"/>
</dbReference>
<feature type="domain" description="REJ" evidence="12">
    <location>
        <begin position="51"/>
        <end position="742"/>
    </location>
</feature>
<dbReference type="GO" id="GO:0005261">
    <property type="term" value="F:monoatomic cation channel activity"/>
    <property type="evidence" value="ECO:0007669"/>
    <property type="project" value="TreeGrafter"/>
</dbReference>
<feature type="transmembrane region" description="Helical" evidence="10">
    <location>
        <begin position="1424"/>
        <end position="1450"/>
    </location>
</feature>
<evidence type="ECO:0000313" key="13">
    <source>
        <dbReference type="EMBL" id="NXN91874.1"/>
    </source>
</evidence>
<keyword evidence="14" id="KW-1185">Reference proteome</keyword>
<feature type="non-terminal residue" evidence="13">
    <location>
        <position position="1"/>
    </location>
</feature>
<dbReference type="SMART" id="SM00308">
    <property type="entry name" value="LH2"/>
    <property type="match status" value="1"/>
</dbReference>
<dbReference type="InterPro" id="IPR042060">
    <property type="entry name" value="PLAT_polycystin1"/>
</dbReference>
<comment type="caution">
    <text evidence="8">Lacks conserved residue(s) required for the propagation of feature annotation.</text>
</comment>
<feature type="transmembrane region" description="Helical" evidence="10">
    <location>
        <begin position="1389"/>
        <end position="1412"/>
    </location>
</feature>
<feature type="transmembrane region" description="Helical" evidence="10">
    <location>
        <begin position="1521"/>
        <end position="1543"/>
    </location>
</feature>
<feature type="region of interest" description="Disordered" evidence="9">
    <location>
        <begin position="1280"/>
        <end position="1300"/>
    </location>
</feature>